<sequence length="64" mass="7165">MGAVPEDQLVGPGTRWWFRGPAGRSEDLLVVRVACPDCQWAPVGSVLYDGRAWRGRPWPHVPRP</sequence>
<protein>
    <submittedName>
        <fullName evidence="1">Uncharacterized protein</fullName>
    </submittedName>
</protein>
<organism evidence="1 2">
    <name type="scientific">Streptomyces ipomoeae 91-03</name>
    <dbReference type="NCBI Taxonomy" id="698759"/>
    <lineage>
        <taxon>Bacteria</taxon>
        <taxon>Bacillati</taxon>
        <taxon>Actinomycetota</taxon>
        <taxon>Actinomycetes</taxon>
        <taxon>Kitasatosporales</taxon>
        <taxon>Streptomycetaceae</taxon>
        <taxon>Streptomyces</taxon>
    </lineage>
</organism>
<gene>
    <name evidence="1" type="ORF">STRIP9103_01330</name>
</gene>
<reference evidence="1 2" key="1">
    <citation type="submission" date="2012-11" db="EMBL/GenBank/DDBJ databases">
        <authorList>
            <person name="Huguet-Tapia J.C."/>
            <person name="Durkin A.S."/>
            <person name="Pettis G.S."/>
            <person name="Badger J.H."/>
        </authorList>
    </citation>
    <scope>NUCLEOTIDE SEQUENCE [LARGE SCALE GENOMIC DNA]</scope>
    <source>
        <strain evidence="1 2">91-03</strain>
    </source>
</reference>
<evidence type="ECO:0000313" key="1">
    <source>
        <dbReference type="EMBL" id="EKX66511.1"/>
    </source>
</evidence>
<proteinExistence type="predicted"/>
<keyword evidence="2" id="KW-1185">Reference proteome</keyword>
<name>L1L0B3_9ACTN</name>
<evidence type="ECO:0000313" key="2">
    <source>
        <dbReference type="Proteomes" id="UP000010411"/>
    </source>
</evidence>
<accession>L1L0B3</accession>
<comment type="caution">
    <text evidence="1">The sequence shown here is derived from an EMBL/GenBank/DDBJ whole genome shotgun (WGS) entry which is preliminary data.</text>
</comment>
<dbReference type="AlphaFoldDB" id="L1L0B3"/>
<dbReference type="EMBL" id="AEJC01000213">
    <property type="protein sequence ID" value="EKX66511.1"/>
    <property type="molecule type" value="Genomic_DNA"/>
</dbReference>
<dbReference type="Proteomes" id="UP000010411">
    <property type="component" value="Unassembled WGS sequence"/>
</dbReference>
<dbReference type="PATRIC" id="fig|698759.3.peg.2892"/>